<accession>A0A8S5QP96</accession>
<evidence type="ECO:0000313" key="1">
    <source>
        <dbReference type="EMBL" id="DAE20627.1"/>
    </source>
</evidence>
<proteinExistence type="predicted"/>
<organism evidence="1">
    <name type="scientific">Siphoviridae sp. ctJ3t72</name>
    <dbReference type="NCBI Taxonomy" id="2826240"/>
    <lineage>
        <taxon>Viruses</taxon>
        <taxon>Duplodnaviria</taxon>
        <taxon>Heunggongvirae</taxon>
        <taxon>Uroviricota</taxon>
        <taxon>Caudoviricetes</taxon>
    </lineage>
</organism>
<sequence length="95" mass="10427">MNGAVSLIRADSRGVDTLLDGVSWGSACLELCKAKPPRDAVYRIFDKSTGGLALIVPSESLRCSRIERVQRLHKARKLYELNVEHGAFCPSVEVV</sequence>
<protein>
    <submittedName>
        <fullName evidence="1">Uncharacterized protein</fullName>
    </submittedName>
</protein>
<name>A0A8S5QP96_9CAUD</name>
<dbReference type="EMBL" id="BK015698">
    <property type="protein sequence ID" value="DAE20627.1"/>
    <property type="molecule type" value="Genomic_DNA"/>
</dbReference>
<reference evidence="1" key="1">
    <citation type="journal article" date="2021" name="Proc. Natl. Acad. Sci. U.S.A.">
        <title>A Catalog of Tens of Thousands of Viruses from Human Metagenomes Reveals Hidden Associations with Chronic Diseases.</title>
        <authorList>
            <person name="Tisza M.J."/>
            <person name="Buck C.B."/>
        </authorList>
    </citation>
    <scope>NUCLEOTIDE SEQUENCE</scope>
    <source>
        <strain evidence="1">CtJ3t72</strain>
    </source>
</reference>